<accession>A0A1Y2D7J2</accession>
<feature type="region of interest" description="Disordered" evidence="1">
    <location>
        <begin position="189"/>
        <end position="252"/>
    </location>
</feature>
<evidence type="ECO:0008006" key="4">
    <source>
        <dbReference type="Google" id="ProtNLM"/>
    </source>
</evidence>
<protein>
    <recommendedName>
        <fullName evidence="4">GPI anchored protein</fullName>
    </recommendedName>
</protein>
<evidence type="ECO:0000313" key="3">
    <source>
        <dbReference type="Proteomes" id="UP000193689"/>
    </source>
</evidence>
<comment type="caution">
    <text evidence="2">The sequence shown here is derived from an EMBL/GenBank/DDBJ whole genome shotgun (WGS) entry which is preliminary data.</text>
</comment>
<reference evidence="2 3" key="1">
    <citation type="submission" date="2016-07" db="EMBL/GenBank/DDBJ databases">
        <title>Pervasive Adenine N6-methylation of Active Genes in Fungi.</title>
        <authorList>
            <consortium name="DOE Joint Genome Institute"/>
            <person name="Mondo S.J."/>
            <person name="Dannebaum R.O."/>
            <person name="Kuo R.C."/>
            <person name="Labutti K."/>
            <person name="Haridas S."/>
            <person name="Kuo A."/>
            <person name="Salamov A."/>
            <person name="Ahrendt S.R."/>
            <person name="Lipzen A."/>
            <person name="Sullivan W."/>
            <person name="Andreopoulos W.B."/>
            <person name="Clum A."/>
            <person name="Lindquist E."/>
            <person name="Daum C."/>
            <person name="Ramamoorthy G.K."/>
            <person name="Gryganskyi A."/>
            <person name="Culley D."/>
            <person name="Magnuson J.K."/>
            <person name="James T.Y."/>
            <person name="O'Malley M.A."/>
            <person name="Stajich J.E."/>
            <person name="Spatafora J.W."/>
            <person name="Visel A."/>
            <person name="Grigoriev I.V."/>
        </authorList>
    </citation>
    <scope>NUCLEOTIDE SEQUENCE [LARGE SCALE GENOMIC DNA]</scope>
    <source>
        <strain evidence="2 3">CBS 129021</strain>
    </source>
</reference>
<evidence type="ECO:0000256" key="1">
    <source>
        <dbReference type="SAM" id="MobiDB-lite"/>
    </source>
</evidence>
<dbReference type="InParanoid" id="A0A1Y2D7J2"/>
<name>A0A1Y2D7J2_9PEZI</name>
<keyword evidence="3" id="KW-1185">Reference proteome</keyword>
<sequence>MGLIVIAILIIGIVMTANYYAAYYASGVWLLQKGESGTAMEVAADIQTPDVDGMESAATLQTVETRARVDIRARKAQYGMENDGLNPPLVACGSLTCSKQGQPNICCPLGMACYPHGLSNSKIACCRSTLQCADDLSPVCMEGTTQCDSEQGGGCCGVGMQCSRDGCLKVANSATTTVYKIGEVPTSVTWKTSSTPSSSVQATATTSNSATSSTLSSSTTGSEDTSSSSGPSQTSQFGSSTQATASPSATSGTSHFEASSLWTTTLSAFTMVFLGWT</sequence>
<gene>
    <name evidence="2" type="ORF">BCR38DRAFT_127061</name>
</gene>
<organism evidence="2 3">
    <name type="scientific">Pseudomassariella vexata</name>
    <dbReference type="NCBI Taxonomy" id="1141098"/>
    <lineage>
        <taxon>Eukaryota</taxon>
        <taxon>Fungi</taxon>
        <taxon>Dikarya</taxon>
        <taxon>Ascomycota</taxon>
        <taxon>Pezizomycotina</taxon>
        <taxon>Sordariomycetes</taxon>
        <taxon>Xylariomycetidae</taxon>
        <taxon>Amphisphaeriales</taxon>
        <taxon>Pseudomassariaceae</taxon>
        <taxon>Pseudomassariella</taxon>
    </lineage>
</organism>
<dbReference type="RefSeq" id="XP_040709444.1">
    <property type="nucleotide sequence ID" value="XM_040853521.1"/>
</dbReference>
<evidence type="ECO:0000313" key="2">
    <source>
        <dbReference type="EMBL" id="ORY55076.1"/>
    </source>
</evidence>
<dbReference type="OrthoDB" id="3545167at2759"/>
<dbReference type="GeneID" id="63769733"/>
<dbReference type="Proteomes" id="UP000193689">
    <property type="component" value="Unassembled WGS sequence"/>
</dbReference>
<proteinExistence type="predicted"/>
<dbReference type="AlphaFoldDB" id="A0A1Y2D7J2"/>
<dbReference type="EMBL" id="MCFJ01000029">
    <property type="protein sequence ID" value="ORY55076.1"/>
    <property type="molecule type" value="Genomic_DNA"/>
</dbReference>